<sequence>MVNSNFVISIQMGNVQESIIKVVSMEPIMMTLPMNHYT</sequence>
<reference evidence="2" key="1">
    <citation type="submission" date="2017-02" db="UniProtKB">
        <authorList>
            <consortium name="WormBaseParasite"/>
        </authorList>
    </citation>
    <scope>IDENTIFICATION</scope>
</reference>
<dbReference type="AlphaFoldDB" id="A0A0M3IW56"/>
<dbReference type="Proteomes" id="UP000036681">
    <property type="component" value="Unplaced"/>
</dbReference>
<protein>
    <submittedName>
        <fullName evidence="2">Uncharacterized protein</fullName>
    </submittedName>
</protein>
<evidence type="ECO:0000313" key="1">
    <source>
        <dbReference type="Proteomes" id="UP000036681"/>
    </source>
</evidence>
<accession>A0A0M3IW56</accession>
<evidence type="ECO:0000313" key="2">
    <source>
        <dbReference type="WBParaSite" id="ALUE_0002298401-mRNA-1"/>
    </source>
</evidence>
<name>A0A0M3IW56_ASCLU</name>
<dbReference type="WBParaSite" id="ALUE_0002298401-mRNA-1">
    <property type="protein sequence ID" value="ALUE_0002298401-mRNA-1"/>
    <property type="gene ID" value="ALUE_0002298401"/>
</dbReference>
<keyword evidence="1" id="KW-1185">Reference proteome</keyword>
<proteinExistence type="predicted"/>
<organism evidence="1 2">
    <name type="scientific">Ascaris lumbricoides</name>
    <name type="common">Giant roundworm</name>
    <dbReference type="NCBI Taxonomy" id="6252"/>
    <lineage>
        <taxon>Eukaryota</taxon>
        <taxon>Metazoa</taxon>
        <taxon>Ecdysozoa</taxon>
        <taxon>Nematoda</taxon>
        <taxon>Chromadorea</taxon>
        <taxon>Rhabditida</taxon>
        <taxon>Spirurina</taxon>
        <taxon>Ascaridomorpha</taxon>
        <taxon>Ascaridoidea</taxon>
        <taxon>Ascarididae</taxon>
        <taxon>Ascaris</taxon>
    </lineage>
</organism>